<feature type="compositionally biased region" description="Basic and acidic residues" evidence="1">
    <location>
        <begin position="999"/>
        <end position="1029"/>
    </location>
</feature>
<dbReference type="Pfam" id="PF13385">
    <property type="entry name" value="Laminin_G_3"/>
    <property type="match status" value="1"/>
</dbReference>
<feature type="domain" description="BEACH-type PH" evidence="2">
    <location>
        <begin position="2084"/>
        <end position="2175"/>
    </location>
</feature>
<comment type="caution">
    <text evidence="3">The sequence shown here is derived from an EMBL/GenBank/DDBJ whole genome shotgun (WGS) entry which is preliminary data.</text>
</comment>
<feature type="region of interest" description="Disordered" evidence="1">
    <location>
        <begin position="894"/>
        <end position="974"/>
    </location>
</feature>
<feature type="compositionally biased region" description="Polar residues" evidence="1">
    <location>
        <begin position="1767"/>
        <end position="1795"/>
    </location>
</feature>
<dbReference type="SUPFAM" id="SSF49899">
    <property type="entry name" value="Concanavalin A-like lectins/glucanases"/>
    <property type="match status" value="1"/>
</dbReference>
<organism evidence="3 4">
    <name type="scientific">Paralvinella palmiformis</name>
    <dbReference type="NCBI Taxonomy" id="53620"/>
    <lineage>
        <taxon>Eukaryota</taxon>
        <taxon>Metazoa</taxon>
        <taxon>Spiralia</taxon>
        <taxon>Lophotrochozoa</taxon>
        <taxon>Annelida</taxon>
        <taxon>Polychaeta</taxon>
        <taxon>Sedentaria</taxon>
        <taxon>Canalipalpata</taxon>
        <taxon>Terebellida</taxon>
        <taxon>Terebelliformia</taxon>
        <taxon>Alvinellidae</taxon>
        <taxon>Paralvinella</taxon>
    </lineage>
</organism>
<evidence type="ECO:0000256" key="1">
    <source>
        <dbReference type="SAM" id="MobiDB-lite"/>
    </source>
</evidence>
<keyword evidence="4" id="KW-1185">Reference proteome</keyword>
<name>A0AAD9KFY0_9ANNE</name>
<dbReference type="GO" id="GO:0019901">
    <property type="term" value="F:protein kinase binding"/>
    <property type="evidence" value="ECO:0007669"/>
    <property type="project" value="TreeGrafter"/>
</dbReference>
<feature type="region of interest" description="Disordered" evidence="1">
    <location>
        <begin position="1582"/>
        <end position="1802"/>
    </location>
</feature>
<dbReference type="EMBL" id="JAODUP010000007">
    <property type="protein sequence ID" value="KAK2169768.1"/>
    <property type="molecule type" value="Genomic_DNA"/>
</dbReference>
<dbReference type="FunFam" id="2.60.120.200:FF:000010">
    <property type="entry name" value="neurobeachin isoform X2"/>
    <property type="match status" value="1"/>
</dbReference>
<feature type="compositionally biased region" description="Acidic residues" evidence="1">
    <location>
        <begin position="961"/>
        <end position="970"/>
    </location>
</feature>
<feature type="compositionally biased region" description="Basic and acidic residues" evidence="1">
    <location>
        <begin position="1443"/>
        <end position="1452"/>
    </location>
</feature>
<sequence>MKQPSDMPTLRFEHGGSDLWSNTLLLDYLQFTEQSPCSTSVKADSQNLLIDMLGVLASYSITVKQLKLLFHQLKADSNKWPQHSVRLLQVLRQMPQRHGADEFFSFPGKRGSAIALPPIAKWPYQNGWTFHCWLRLDPVTGVTIEKERPFLYCFRTSKGIGYSAHFLGNSLVLTAMKIKGKGFQHCIKHEFQPRKWYMVTVVHIYNRWSKSELKCFVDGQLVSHVEMTWLVNTSDPFDKCYLGCTPEMDQDTMFCGQLSSVYLFSEALNPNQVAAIHHLGPGYKSQFRFENESSILMSDATKKPVEQMANMEFMPQHLEMENFEWYKRYRHLAEILYDGRLTNTIVFMYTPVACHSQLCLESSPKGNPSYFVHSPHACMLQEVKAVVTHSIHSTLHSIGGVQVLFPLFGQLDLPQSSTDGKPDKVDLTICSSLMCLLCDLLESSVNIQQQLIQNRGFLVISYLLEKSSREHLTENVLDSFLKLTKYLVNLPTGGPLLKHLFDHILFNPALWIYSSFDVQSKLYQYISTEFLNNALIYNTVRRICSVLQAMHTLKFYYWVVNPKDRSGIIPKGVDGPRPQKDQVMVIRGYMLQYIKYLILKAQGIHDDELQSILNFLTTVHEDDNLRDVLTLSVQLMAEHPASMVPAFDRKSGTRTVFKLLASADEGIRINALKLLGFFLMRSTHKRKHDCMTPHNLFSLLTERLMLNTNQLSMAIYNVLFEIMTERLADDVITDKHPEPDSSFRLENSLVLKVIANLIRQSQQTPEVLEVKKVFLSDLTILCSNNKDNRSFGNGTTDVSMAGLAFSMAYIYPETDEQQNITDMVMSLFRTLLHHAMKFEYGGWRVWIDTLAILHSKVSYEDFKIHMARMYQQYERQQVVHISDPALRQQHPVSTISGFSETDSRQSQGKGVIITEVRDTSDQGTQVETEGEQKSDVKEEDACDLQTDDEEKKDESKKEKEDLEEENEDSDDKEKISQALGFESSVVEFINEVVEEVVSRVEGKVHADEDIPEEVKEDVVKEAEVEKSDECTNDIGQEGDGANCIDPDDQVSSQGHHSPAEPQSAAEAQAAEKEAQLTGIRTQSTSTEDRNVEQNSTPGALDIDPKQSSTPSHQIFSPGPRAPPFRIPEFRWSYLHQRLLSDLLVSLEQDINVWKTHTTKTVIDFVNAPENHVFVVNVTHMISNLADNLITACGGLLPLLAAATSPNGEIEMMEPNQGLTIEQAVSFLQRLMNMTDILVFASNLTFSELEQEKNMSSGGTLRQCLRLVATCAVRNCLECRHRNQPKTPTTPRLVYPDANGNTDPIQALIAGAQPSSKRNMVESLSAQNSPVKDTERLLQDMDINRLRAVVYRDVEEQKQAQFLSLAIVYFVSVLMVSKYRDILEPGGSTGTTPSTPAKGSVNSTPSLAHTESATQANVNRSGDNSADEDQAKRSKEVLNAPETSTERSEEGHSHSLPILEDESVLSLMCSGGLNVKKLADTSSTSSSKDFAADTKPAVQNTPVGQQAIQDTPVNDAVVQDTCQGRPLDKGDASTLNDVEGAAKDKPAMPENTAVNQHDTAVGAEQVHIQVTNGVKEEANTVHKYATPPPKKHDPASNSDSPERVMGESKDAENGNTGEAMGSNEGESEEESDEESDEESGEESGQESGEEENVDGDVASDAAATAVKIGEASTAEAPTVHSKENDSMDSPKPEFDPEQVQDQIENSGEMAKTKSDATGDMSDEAESNTTSQGGDGDKSKTSNEVSEEKTKNPDEDDAVLINGPENGESAFTTDTGISSITLQSQNDDSKEGTQGSRPENLDLAQNIPATVQNLPIPKEEGTLTDRLERALGSVAPLLREIFVDFAPFLSKTLLGSHGQELLIGGLVTLKQSTSVVELVMLLCSQEWQNSLQKHAGLAFIELVNEGRLLAHATRDHIVRVANEAEFILNRMRADDVQKHAEFESLCAQAMVERREEEKVCDHLITSARMRDHVIAAKQKEKVLNIMANKHGAWGSPVKKRQEFWKLDSWEDDSRRRRRMIKNPCGSTHPEATLKAAIEHGANEDAINAAREALHAYLSSMQKGQAHAQDTSEEDLAQMDERELEAEFAGPVALSTQCKLIAPGAVVSGTMSITKSELYFEMDEDDAENKKLSQKRRDMSRLMAVAGLVIGIGETQGMDRLMAIAGLVIGRRQRGGFG</sequence>
<dbReference type="Proteomes" id="UP001208570">
    <property type="component" value="Unassembled WGS sequence"/>
</dbReference>
<protein>
    <recommendedName>
        <fullName evidence="2">BEACH-type PH domain-containing protein</fullName>
    </recommendedName>
</protein>
<feature type="compositionally biased region" description="Polar residues" evidence="1">
    <location>
        <begin position="1105"/>
        <end position="1114"/>
    </location>
</feature>
<dbReference type="InterPro" id="IPR013320">
    <property type="entry name" value="ConA-like_dom_sf"/>
</dbReference>
<dbReference type="Gene3D" id="2.30.29.30">
    <property type="entry name" value="Pleckstrin-homology domain (PH domain)/Phosphotyrosine-binding domain (PTB)"/>
    <property type="match status" value="1"/>
</dbReference>
<feature type="compositionally biased region" description="Basic and acidic residues" evidence="1">
    <location>
        <begin position="1679"/>
        <end position="1693"/>
    </location>
</feature>
<feature type="compositionally biased region" description="Polar residues" evidence="1">
    <location>
        <begin position="1399"/>
        <end position="1423"/>
    </location>
</feature>
<evidence type="ECO:0000313" key="3">
    <source>
        <dbReference type="EMBL" id="KAK2169768.1"/>
    </source>
</evidence>
<dbReference type="InterPro" id="IPR023362">
    <property type="entry name" value="PH-BEACH_dom"/>
</dbReference>
<dbReference type="GO" id="GO:0005829">
    <property type="term" value="C:cytosol"/>
    <property type="evidence" value="ECO:0007669"/>
    <property type="project" value="TreeGrafter"/>
</dbReference>
<feature type="region of interest" description="Disordered" evidence="1">
    <location>
        <begin position="1385"/>
        <end position="1458"/>
    </location>
</feature>
<dbReference type="PANTHER" id="PTHR13743:SF162">
    <property type="entry name" value="NEUROBEACHIN"/>
    <property type="match status" value="1"/>
</dbReference>
<dbReference type="PROSITE" id="PS51783">
    <property type="entry name" value="PH_BEACH"/>
    <property type="match status" value="1"/>
</dbReference>
<reference evidence="3" key="1">
    <citation type="journal article" date="2023" name="Mol. Biol. Evol.">
        <title>Third-Generation Sequencing Reveals the Adaptive Role of the Epigenome in Three Deep-Sea Polychaetes.</title>
        <authorList>
            <person name="Perez M."/>
            <person name="Aroh O."/>
            <person name="Sun Y."/>
            <person name="Lan Y."/>
            <person name="Juniper S.K."/>
            <person name="Young C.R."/>
            <person name="Angers B."/>
            <person name="Qian P.Y."/>
        </authorList>
    </citation>
    <scope>NUCLEOTIDE SEQUENCE</scope>
    <source>
        <strain evidence="3">P08H-3</strain>
    </source>
</reference>
<dbReference type="GO" id="GO:0008104">
    <property type="term" value="P:intracellular protein localization"/>
    <property type="evidence" value="ECO:0007669"/>
    <property type="project" value="TreeGrafter"/>
</dbReference>
<gene>
    <name evidence="3" type="ORF">LSH36_7g13002</name>
</gene>
<feature type="compositionally biased region" description="Basic and acidic residues" evidence="1">
    <location>
        <begin position="1589"/>
        <end position="1611"/>
    </location>
</feature>
<dbReference type="InterPro" id="IPR016024">
    <property type="entry name" value="ARM-type_fold"/>
</dbReference>
<dbReference type="InterPro" id="IPR010508">
    <property type="entry name" value="NBEA-like_DUF1088"/>
</dbReference>
<feature type="compositionally biased region" description="Acidic residues" evidence="1">
    <location>
        <begin position="1624"/>
        <end position="1653"/>
    </location>
</feature>
<dbReference type="Pfam" id="PF15787">
    <property type="entry name" value="DUF4704"/>
    <property type="match status" value="1"/>
</dbReference>
<evidence type="ECO:0000313" key="4">
    <source>
        <dbReference type="Proteomes" id="UP001208570"/>
    </source>
</evidence>
<proteinExistence type="predicted"/>
<dbReference type="SUPFAM" id="SSF48371">
    <property type="entry name" value="ARM repeat"/>
    <property type="match status" value="1"/>
</dbReference>
<dbReference type="InterPro" id="IPR031570">
    <property type="entry name" value="NBEA/BDCP_DUF4704"/>
</dbReference>
<accession>A0AAD9KFY0</accession>
<evidence type="ECO:0000259" key="2">
    <source>
        <dbReference type="PROSITE" id="PS51783"/>
    </source>
</evidence>
<feature type="compositionally biased region" description="Basic and acidic residues" evidence="1">
    <location>
        <begin position="1733"/>
        <end position="1751"/>
    </location>
</feature>
<feature type="region of interest" description="Disordered" evidence="1">
    <location>
        <begin position="999"/>
        <end position="1121"/>
    </location>
</feature>
<dbReference type="Pfam" id="PF06469">
    <property type="entry name" value="DUF1088"/>
    <property type="match status" value="1"/>
</dbReference>
<dbReference type="InterPro" id="IPR050865">
    <property type="entry name" value="BEACH_Domain"/>
</dbReference>
<feature type="compositionally biased region" description="Polar residues" evidence="1">
    <location>
        <begin position="894"/>
        <end position="908"/>
    </location>
</feature>
<dbReference type="PANTHER" id="PTHR13743">
    <property type="entry name" value="BEIGE/BEACH-RELATED"/>
    <property type="match status" value="1"/>
</dbReference>
<dbReference type="Gene3D" id="2.60.120.200">
    <property type="match status" value="1"/>
</dbReference>
<feature type="compositionally biased region" description="Low complexity" evidence="1">
    <location>
        <begin position="1059"/>
        <end position="1068"/>
    </location>
</feature>
<feature type="compositionally biased region" description="Acidic residues" evidence="1">
    <location>
        <begin position="937"/>
        <end position="951"/>
    </location>
</feature>
<dbReference type="GO" id="GO:0016020">
    <property type="term" value="C:membrane"/>
    <property type="evidence" value="ECO:0007669"/>
    <property type="project" value="TreeGrafter"/>
</dbReference>
<dbReference type="InterPro" id="IPR011993">
    <property type="entry name" value="PH-like_dom_sf"/>
</dbReference>